<organism evidence="1">
    <name type="scientific">uncultured Alphaproteobacteria bacterium</name>
    <dbReference type="NCBI Taxonomy" id="91750"/>
    <lineage>
        <taxon>Bacteria</taxon>
        <taxon>Pseudomonadati</taxon>
        <taxon>Pseudomonadota</taxon>
        <taxon>Alphaproteobacteria</taxon>
        <taxon>environmental samples</taxon>
    </lineage>
</organism>
<accession>A0A212IVU0</accession>
<dbReference type="AlphaFoldDB" id="A0A212IVU0"/>
<dbReference type="EMBL" id="FLUO01000001">
    <property type="protein sequence ID" value="SBV91326.1"/>
    <property type="molecule type" value="Genomic_DNA"/>
</dbReference>
<protein>
    <submittedName>
        <fullName evidence="1">Uncharacterized protein</fullName>
    </submittedName>
</protein>
<evidence type="ECO:0000313" key="1">
    <source>
        <dbReference type="EMBL" id="SBV91326.1"/>
    </source>
</evidence>
<gene>
    <name evidence="1" type="ORF">KL86APRO_10112</name>
</gene>
<name>A0A212IVU0_9PROT</name>
<sequence>MEYEFNNRITTQRVLLRVINRKSWPVEDLFGLSAKAIDRWVRANQLNPQAAIVRMVVAVSDKLFFLANKSQEQISEQYQLVRSEIVAACRDIERELGSIA</sequence>
<reference evidence="1" key="1">
    <citation type="submission" date="2016-04" db="EMBL/GenBank/DDBJ databases">
        <authorList>
            <person name="Evans L.H."/>
            <person name="Alamgir A."/>
            <person name="Owens N."/>
            <person name="Weber N.D."/>
            <person name="Virtaneva K."/>
            <person name="Barbian K."/>
            <person name="Babar A."/>
            <person name="Rosenke K."/>
        </authorList>
    </citation>
    <scope>NUCLEOTIDE SEQUENCE</scope>
    <source>
        <strain evidence="1">86</strain>
    </source>
</reference>
<proteinExistence type="predicted"/>